<evidence type="ECO:0000313" key="4">
    <source>
        <dbReference type="Proteomes" id="UP000075920"/>
    </source>
</evidence>
<dbReference type="InterPro" id="IPR052835">
    <property type="entry name" value="Nepro"/>
</dbReference>
<proteinExistence type="predicted"/>
<keyword evidence="4" id="KW-1185">Reference proteome</keyword>
<dbReference type="EnsemblMetazoa" id="AMIN000665-RA">
    <property type="protein sequence ID" value="AMIN000665-PA"/>
    <property type="gene ID" value="AMIN000665"/>
</dbReference>
<dbReference type="PANTHER" id="PTHR34761:SF1">
    <property type="entry name" value="NUCLEOLUS AND NEURAL PROGENITOR PROTEIN"/>
    <property type="match status" value="1"/>
</dbReference>
<dbReference type="GO" id="GO:0005634">
    <property type="term" value="C:nucleus"/>
    <property type="evidence" value="ECO:0007669"/>
    <property type="project" value="TreeGrafter"/>
</dbReference>
<evidence type="ECO:0000313" key="3">
    <source>
        <dbReference type="EnsemblMetazoa" id="AMIN000665-PA"/>
    </source>
</evidence>
<dbReference type="GO" id="GO:0045747">
    <property type="term" value="P:positive regulation of Notch signaling pathway"/>
    <property type="evidence" value="ECO:0007669"/>
    <property type="project" value="TreeGrafter"/>
</dbReference>
<dbReference type="STRING" id="112268.A0A182VRH8"/>
<sequence>MALWNQRNLNAPVVLNGSVKSKHIKEEICALIKTSENMLNYYATLSTFEKAAAYHSRFCNRWKNRLRNMHGFQVMRRLNQMLIRFKNMDLVRIAMDFHSFLPETSYIEREVNLPVRSNLEHLLVKMQGLGKMLLRVVYLTKEAARYHLKQIANGFLYHMYSMFLALAAELWLFARSVCKRTVQFYDELYPALVILPVSKKKWLPEGYELPASLAAWLGEEYEREIMCTGSANQALELGVNSNIFTLLQHKTKDEEENLLAQMETAINMDDEDKLSRPSFSSVPKSMLLQSLRSDTGEVVQRVERTAAQQFDVSKLNHIRSKFHVQQFLLQERAKRTDSSAEAITHGVSEHHFGDFNVRLMMKFNQLSSAEFVKYFKEQLQQLIQMDA</sequence>
<dbReference type="VEuPathDB" id="VectorBase:AMIN000665"/>
<dbReference type="PANTHER" id="PTHR34761">
    <property type="entry name" value="NUCLEOLUS AND NEURAL PROGENITOR PROTEIN"/>
    <property type="match status" value="1"/>
</dbReference>
<reference evidence="3" key="2">
    <citation type="submission" date="2020-05" db="UniProtKB">
        <authorList>
            <consortium name="EnsemblMetazoa"/>
        </authorList>
    </citation>
    <scope>IDENTIFICATION</scope>
    <source>
        <strain evidence="3">MINIMUS1</strain>
    </source>
</reference>
<evidence type="ECO:0000256" key="1">
    <source>
        <dbReference type="SAM" id="Phobius"/>
    </source>
</evidence>
<protein>
    <recommendedName>
        <fullName evidence="2">Nucleolus and neural progenitor protein-like N-terminal domain-containing protein</fullName>
    </recommendedName>
</protein>
<reference evidence="4" key="1">
    <citation type="submission" date="2013-03" db="EMBL/GenBank/DDBJ databases">
        <title>The Genome Sequence of Anopheles minimus MINIMUS1.</title>
        <authorList>
            <consortium name="The Broad Institute Genomics Platform"/>
            <person name="Neafsey D.E."/>
            <person name="Walton C."/>
            <person name="Walker B."/>
            <person name="Young S.K."/>
            <person name="Zeng Q."/>
            <person name="Gargeya S."/>
            <person name="Fitzgerald M."/>
            <person name="Haas B."/>
            <person name="Abouelleil A."/>
            <person name="Allen A.W."/>
            <person name="Alvarado L."/>
            <person name="Arachchi H.M."/>
            <person name="Berlin A.M."/>
            <person name="Chapman S.B."/>
            <person name="Gainer-Dewar J."/>
            <person name="Goldberg J."/>
            <person name="Griggs A."/>
            <person name="Gujja S."/>
            <person name="Hansen M."/>
            <person name="Howarth C."/>
            <person name="Imamovic A."/>
            <person name="Ireland A."/>
            <person name="Larimer J."/>
            <person name="McCowan C."/>
            <person name="Murphy C."/>
            <person name="Pearson M."/>
            <person name="Poon T.W."/>
            <person name="Priest M."/>
            <person name="Roberts A."/>
            <person name="Saif S."/>
            <person name="Shea T."/>
            <person name="Sisk P."/>
            <person name="Sykes S."/>
            <person name="Wortman J."/>
            <person name="Nusbaum C."/>
            <person name="Birren B."/>
        </authorList>
    </citation>
    <scope>NUCLEOTIDE SEQUENCE [LARGE SCALE GENOMIC DNA]</scope>
    <source>
        <strain evidence="4">MINIMUS1</strain>
    </source>
</reference>
<dbReference type="Pfam" id="PF14780">
    <property type="entry name" value="NEPRO_N"/>
    <property type="match status" value="1"/>
</dbReference>
<feature type="domain" description="Nucleolus and neural progenitor protein-like N-terminal" evidence="2">
    <location>
        <begin position="4"/>
        <end position="189"/>
    </location>
</feature>
<dbReference type="AlphaFoldDB" id="A0A182VRH8"/>
<name>A0A182VRH8_9DIPT</name>
<feature type="transmembrane region" description="Helical" evidence="1">
    <location>
        <begin position="155"/>
        <end position="174"/>
    </location>
</feature>
<organism evidence="3 4">
    <name type="scientific">Anopheles minimus</name>
    <dbReference type="NCBI Taxonomy" id="112268"/>
    <lineage>
        <taxon>Eukaryota</taxon>
        <taxon>Metazoa</taxon>
        <taxon>Ecdysozoa</taxon>
        <taxon>Arthropoda</taxon>
        <taxon>Hexapoda</taxon>
        <taxon>Insecta</taxon>
        <taxon>Pterygota</taxon>
        <taxon>Neoptera</taxon>
        <taxon>Endopterygota</taxon>
        <taxon>Diptera</taxon>
        <taxon>Nematocera</taxon>
        <taxon>Culicoidea</taxon>
        <taxon>Culicidae</taxon>
        <taxon>Anophelinae</taxon>
        <taxon>Anopheles</taxon>
    </lineage>
</organism>
<accession>A0A182VRH8</accession>
<evidence type="ECO:0000259" key="2">
    <source>
        <dbReference type="Pfam" id="PF14780"/>
    </source>
</evidence>
<dbReference type="Proteomes" id="UP000075920">
    <property type="component" value="Unassembled WGS sequence"/>
</dbReference>
<dbReference type="InterPro" id="IPR027951">
    <property type="entry name" value="Nepro_N"/>
</dbReference>
<keyword evidence="1" id="KW-1133">Transmembrane helix</keyword>
<keyword evidence="1" id="KW-0812">Transmembrane</keyword>
<keyword evidence="1" id="KW-0472">Membrane</keyword>